<dbReference type="InterPro" id="IPR006171">
    <property type="entry name" value="TOPRIM_dom"/>
</dbReference>
<feature type="domain" description="DUF7146" evidence="2">
    <location>
        <begin position="94"/>
        <end position="195"/>
    </location>
</feature>
<feature type="domain" description="Toprim" evidence="1">
    <location>
        <begin position="202"/>
        <end position="290"/>
    </location>
</feature>
<dbReference type="Pfam" id="PF13362">
    <property type="entry name" value="Toprim_3"/>
    <property type="match status" value="1"/>
</dbReference>
<name>A0A369TBH5_9PROT</name>
<evidence type="ECO:0000313" key="3">
    <source>
        <dbReference type="EMBL" id="RDD62630.1"/>
    </source>
</evidence>
<keyword evidence="4" id="KW-1185">Reference proteome</keyword>
<dbReference type="AlphaFoldDB" id="A0A369TBH5"/>
<dbReference type="Gene3D" id="3.40.1360.10">
    <property type="match status" value="1"/>
</dbReference>
<evidence type="ECO:0000259" key="1">
    <source>
        <dbReference type="Pfam" id="PF13362"/>
    </source>
</evidence>
<protein>
    <submittedName>
        <fullName evidence="3">Virulence-associated protein E</fullName>
    </submittedName>
</protein>
<evidence type="ECO:0000259" key="2">
    <source>
        <dbReference type="Pfam" id="PF23639"/>
    </source>
</evidence>
<accession>A0A369TBH5</accession>
<proteinExistence type="predicted"/>
<dbReference type="Proteomes" id="UP000253941">
    <property type="component" value="Unassembled WGS sequence"/>
</dbReference>
<reference evidence="3 4" key="1">
    <citation type="submission" date="2018-07" db="EMBL/GenBank/DDBJ databases">
        <title>Venubactetium sediminum gen. nov., sp. nov., isolated from a marine solar saltern.</title>
        <authorList>
            <person name="Wang S."/>
        </authorList>
    </citation>
    <scope>NUCLEOTIDE SEQUENCE [LARGE SCALE GENOMIC DNA]</scope>
    <source>
        <strain evidence="3 4">WD2A32</strain>
    </source>
</reference>
<dbReference type="RefSeq" id="WP_114581205.1">
    <property type="nucleotide sequence ID" value="NZ_QPMH01000004.1"/>
</dbReference>
<dbReference type="InterPro" id="IPR055570">
    <property type="entry name" value="DUF7146"/>
</dbReference>
<comment type="caution">
    <text evidence="3">The sequence shown here is derived from an EMBL/GenBank/DDBJ whole genome shotgun (WGS) entry which is preliminary data.</text>
</comment>
<sequence length="296" mass="31947">MNARALTLALGGRWHGGYGSACCPAHDDGNPSLSIRDGDDGALLTCHAGCERADIIAELRRRGLWEASGKRPEGAELSTRVDNPSRRKLSLRNDNSEAARRIWREAEPAPDTLVQSYLEARGIRLNPPPSLRFAPALRYPFSGIELPAMVAAIQGPDRKLTGVHRTFLRVDGTGKANVQQPKLSLGPQGKGAIRLARAGEVLGLAEGIEDALSAMQMFGIPCWCAISAGRLAKVALPDEVRHVHIFADHGEPGIKAAHEAVEAYTRQRRKVTLRLPPDGFADWNEVLKAEAAGRAA</sequence>
<dbReference type="Pfam" id="PF23639">
    <property type="entry name" value="DUF7146"/>
    <property type="match status" value="1"/>
</dbReference>
<dbReference type="EMBL" id="QPMH01000004">
    <property type="protein sequence ID" value="RDD62630.1"/>
    <property type="molecule type" value="Genomic_DNA"/>
</dbReference>
<gene>
    <name evidence="3" type="ORF">DRB17_05570</name>
</gene>
<organism evidence="3 4">
    <name type="scientific">Ferruginivarius sediminum</name>
    <dbReference type="NCBI Taxonomy" id="2661937"/>
    <lineage>
        <taxon>Bacteria</taxon>
        <taxon>Pseudomonadati</taxon>
        <taxon>Pseudomonadota</taxon>
        <taxon>Alphaproteobacteria</taxon>
        <taxon>Rhodospirillales</taxon>
        <taxon>Rhodospirillaceae</taxon>
        <taxon>Ferruginivarius</taxon>
    </lineage>
</organism>
<evidence type="ECO:0000313" key="4">
    <source>
        <dbReference type="Proteomes" id="UP000253941"/>
    </source>
</evidence>